<dbReference type="EMBL" id="CAJVQB010023795">
    <property type="protein sequence ID" value="CAG8802715.1"/>
    <property type="molecule type" value="Genomic_DNA"/>
</dbReference>
<name>A0ABN7VVU2_GIGMA</name>
<gene>
    <name evidence="1" type="ORF">GMARGA_LOCUS23474</name>
</gene>
<sequence>MAKKTCSQLNNIQQKQICEYYIKNISAKRQNISICISKNTATQNRYKNRGPKYPLIKKAINIWVGQVLATGLVLTDKLVKLKGHEFESLLGISEDELKFSNR</sequence>
<comment type="caution">
    <text evidence="1">The sequence shown here is derived from an EMBL/GenBank/DDBJ whole genome shotgun (WGS) entry which is preliminary data.</text>
</comment>
<organism evidence="1 2">
    <name type="scientific">Gigaspora margarita</name>
    <dbReference type="NCBI Taxonomy" id="4874"/>
    <lineage>
        <taxon>Eukaryota</taxon>
        <taxon>Fungi</taxon>
        <taxon>Fungi incertae sedis</taxon>
        <taxon>Mucoromycota</taxon>
        <taxon>Glomeromycotina</taxon>
        <taxon>Glomeromycetes</taxon>
        <taxon>Diversisporales</taxon>
        <taxon>Gigasporaceae</taxon>
        <taxon>Gigaspora</taxon>
    </lineage>
</organism>
<evidence type="ECO:0000313" key="2">
    <source>
        <dbReference type="Proteomes" id="UP000789901"/>
    </source>
</evidence>
<dbReference type="Proteomes" id="UP000789901">
    <property type="component" value="Unassembled WGS sequence"/>
</dbReference>
<accession>A0ABN7VVU2</accession>
<protein>
    <submittedName>
        <fullName evidence="1">46112_t:CDS:1</fullName>
    </submittedName>
</protein>
<evidence type="ECO:0000313" key="1">
    <source>
        <dbReference type="EMBL" id="CAG8802715.1"/>
    </source>
</evidence>
<keyword evidence="2" id="KW-1185">Reference proteome</keyword>
<reference evidence="1 2" key="1">
    <citation type="submission" date="2021-06" db="EMBL/GenBank/DDBJ databases">
        <authorList>
            <person name="Kallberg Y."/>
            <person name="Tangrot J."/>
            <person name="Rosling A."/>
        </authorList>
    </citation>
    <scope>NUCLEOTIDE SEQUENCE [LARGE SCALE GENOMIC DNA]</scope>
    <source>
        <strain evidence="1 2">120-4 pot B 10/14</strain>
    </source>
</reference>
<proteinExistence type="predicted"/>